<sequence>MKPSLSLSSLISACPLLWGIRGFNSPPRSPLKQHSHPSSFQLVVLVTKILPPLSFQLVVLVTKILPLLLPTGGPSDQDAAPPTPS</sequence>
<accession>A0AAN8KK63</accession>
<gene>
    <name evidence="1" type="ORF">J4Q44_G00390820</name>
</gene>
<protein>
    <submittedName>
        <fullName evidence="1">Uncharacterized protein</fullName>
    </submittedName>
</protein>
<name>A0AAN8KK63_9TELE</name>
<proteinExistence type="predicted"/>
<dbReference type="AlphaFoldDB" id="A0AAN8KK63"/>
<keyword evidence="2" id="KW-1185">Reference proteome</keyword>
<dbReference type="EMBL" id="JAGTTL010001045">
    <property type="protein sequence ID" value="KAK6283328.1"/>
    <property type="molecule type" value="Genomic_DNA"/>
</dbReference>
<reference evidence="1 2" key="1">
    <citation type="submission" date="2021-04" db="EMBL/GenBank/DDBJ databases">
        <authorList>
            <person name="De Guttry C."/>
            <person name="Zahm M."/>
            <person name="Klopp C."/>
            <person name="Cabau C."/>
            <person name="Louis A."/>
            <person name="Berthelot C."/>
            <person name="Parey E."/>
            <person name="Roest Crollius H."/>
            <person name="Montfort J."/>
            <person name="Robinson-Rechavi M."/>
            <person name="Bucao C."/>
            <person name="Bouchez O."/>
            <person name="Gislard M."/>
            <person name="Lluch J."/>
            <person name="Milhes M."/>
            <person name="Lampietro C."/>
            <person name="Lopez Roques C."/>
            <person name="Donnadieu C."/>
            <person name="Braasch I."/>
            <person name="Desvignes T."/>
            <person name="Postlethwait J."/>
            <person name="Bobe J."/>
            <person name="Wedekind C."/>
            <person name="Guiguen Y."/>
        </authorList>
    </citation>
    <scope>NUCLEOTIDE SEQUENCE [LARGE SCALE GENOMIC DNA]</scope>
    <source>
        <strain evidence="1">Cs_M1</strain>
        <tissue evidence="1">Blood</tissue>
    </source>
</reference>
<comment type="caution">
    <text evidence="1">The sequence shown here is derived from an EMBL/GenBank/DDBJ whole genome shotgun (WGS) entry which is preliminary data.</text>
</comment>
<organism evidence="1 2">
    <name type="scientific">Coregonus suidteri</name>
    <dbReference type="NCBI Taxonomy" id="861788"/>
    <lineage>
        <taxon>Eukaryota</taxon>
        <taxon>Metazoa</taxon>
        <taxon>Chordata</taxon>
        <taxon>Craniata</taxon>
        <taxon>Vertebrata</taxon>
        <taxon>Euteleostomi</taxon>
        <taxon>Actinopterygii</taxon>
        <taxon>Neopterygii</taxon>
        <taxon>Teleostei</taxon>
        <taxon>Protacanthopterygii</taxon>
        <taxon>Salmoniformes</taxon>
        <taxon>Salmonidae</taxon>
        <taxon>Coregoninae</taxon>
        <taxon>Coregonus</taxon>
    </lineage>
</organism>
<feature type="non-terminal residue" evidence="1">
    <location>
        <position position="85"/>
    </location>
</feature>
<dbReference type="Proteomes" id="UP001356427">
    <property type="component" value="Unassembled WGS sequence"/>
</dbReference>
<evidence type="ECO:0000313" key="2">
    <source>
        <dbReference type="Proteomes" id="UP001356427"/>
    </source>
</evidence>
<evidence type="ECO:0000313" key="1">
    <source>
        <dbReference type="EMBL" id="KAK6283328.1"/>
    </source>
</evidence>